<reference evidence="12" key="1">
    <citation type="submission" date="2025-08" db="UniProtKB">
        <authorList>
            <consortium name="RefSeq"/>
        </authorList>
    </citation>
    <scope>IDENTIFICATION</scope>
</reference>
<dbReference type="RefSeq" id="XP_005106450.2">
    <property type="nucleotide sequence ID" value="XM_005106393.3"/>
</dbReference>
<feature type="compositionally biased region" description="Polar residues" evidence="10">
    <location>
        <begin position="317"/>
        <end position="332"/>
    </location>
</feature>
<evidence type="ECO:0000256" key="1">
    <source>
        <dbReference type="ARBA" id="ARBA00004123"/>
    </source>
</evidence>
<dbReference type="CDD" id="cd02440">
    <property type="entry name" value="AdoMet_MTases"/>
    <property type="match status" value="1"/>
</dbReference>
<evidence type="ECO:0000313" key="11">
    <source>
        <dbReference type="Proteomes" id="UP000694888"/>
    </source>
</evidence>
<feature type="region of interest" description="Disordered" evidence="10">
    <location>
        <begin position="1"/>
        <end position="41"/>
    </location>
</feature>
<evidence type="ECO:0000313" key="12">
    <source>
        <dbReference type="RefSeq" id="XP_005106450.2"/>
    </source>
</evidence>
<keyword evidence="7" id="KW-0949">S-adenosyl-L-methionine</keyword>
<evidence type="ECO:0000256" key="7">
    <source>
        <dbReference type="ARBA" id="ARBA00022691"/>
    </source>
</evidence>
<evidence type="ECO:0000256" key="8">
    <source>
        <dbReference type="ARBA" id="ARBA00023242"/>
    </source>
</evidence>
<dbReference type="EC" id="2.1.1.85" evidence="3"/>
<keyword evidence="4" id="KW-0963">Cytoplasm</keyword>
<dbReference type="InterPro" id="IPR019410">
    <property type="entry name" value="Methyltransf_16"/>
</dbReference>
<dbReference type="GeneID" id="101857590"/>
<gene>
    <name evidence="12" type="primary">LOC101857590</name>
</gene>
<proteinExistence type="inferred from homology"/>
<keyword evidence="8" id="KW-0539">Nucleus</keyword>
<dbReference type="GO" id="GO:0032259">
    <property type="term" value="P:methylation"/>
    <property type="evidence" value="ECO:0007669"/>
    <property type="project" value="UniProtKB-KW"/>
</dbReference>
<evidence type="ECO:0000256" key="2">
    <source>
        <dbReference type="ARBA" id="ARBA00004496"/>
    </source>
</evidence>
<keyword evidence="11" id="KW-1185">Reference proteome</keyword>
<sequence length="332" mass="37113">MSFAFNFEDPNSECSVEGSLRVENAHKKDQESLSDHGSQTKRKPTVEMKEFYGEEIVKKLTLKSLEFGDCMLRIVDTSCLEQMVLNDKELQKLLDTSHVLQAVCSHSDLVSGSYEGGLKIWECAFDLTEFLSTKLQGLSLGIKDKSVLELGCGAGLPALFCLKSGAKQVHFQDYNEEVLKLLTCVNVRLSTENTDLEERCRYFAGDWSSFSDLSDREKLKYDIILTAETIYNEENYSKLHALFDAVLKENGFILLAAKSYYFGVGGSIEGFLEYVGSMGMFSSETVHTVAKGVPRYILLLKRMEKNHQEEVPASGPEDNQTDSSVTTSSNIT</sequence>
<evidence type="ECO:0000256" key="6">
    <source>
        <dbReference type="ARBA" id="ARBA00022679"/>
    </source>
</evidence>
<dbReference type="GO" id="GO:0008168">
    <property type="term" value="F:methyltransferase activity"/>
    <property type="evidence" value="ECO:0007669"/>
    <property type="project" value="UniProtKB-KW"/>
</dbReference>
<dbReference type="SUPFAM" id="SSF53335">
    <property type="entry name" value="S-adenosyl-L-methionine-dependent methyltransferases"/>
    <property type="match status" value="1"/>
</dbReference>
<evidence type="ECO:0000256" key="5">
    <source>
        <dbReference type="ARBA" id="ARBA00022603"/>
    </source>
</evidence>
<keyword evidence="6" id="KW-0808">Transferase</keyword>
<comment type="subcellular location">
    <subcellularLocation>
        <location evidence="2">Cytoplasm</location>
    </subcellularLocation>
    <subcellularLocation>
        <location evidence="1">Nucleus</location>
    </subcellularLocation>
</comment>
<feature type="compositionally biased region" description="Basic and acidic residues" evidence="10">
    <location>
        <begin position="23"/>
        <end position="34"/>
    </location>
</feature>
<keyword evidence="5 12" id="KW-0489">Methyltransferase</keyword>
<comment type="similarity">
    <text evidence="9">Belongs to the methyltransferase superfamily. METTL18 family.</text>
</comment>
<evidence type="ECO:0000256" key="3">
    <source>
        <dbReference type="ARBA" id="ARBA00012533"/>
    </source>
</evidence>
<feature type="region of interest" description="Disordered" evidence="10">
    <location>
        <begin position="308"/>
        <end position="332"/>
    </location>
</feature>
<dbReference type="PANTHER" id="PTHR14614">
    <property type="entry name" value="HEPATOCELLULAR CARCINOMA-ASSOCIATED ANTIGEN"/>
    <property type="match status" value="1"/>
</dbReference>
<protein>
    <recommendedName>
        <fullName evidence="3">protein-histidine N-methyltransferase</fullName>
        <ecNumber evidence="3">2.1.1.85</ecNumber>
    </recommendedName>
</protein>
<dbReference type="Proteomes" id="UP000694888">
    <property type="component" value="Unplaced"/>
</dbReference>
<dbReference type="Gene3D" id="3.40.50.150">
    <property type="entry name" value="Vaccinia Virus protein VP39"/>
    <property type="match status" value="1"/>
</dbReference>
<evidence type="ECO:0000256" key="4">
    <source>
        <dbReference type="ARBA" id="ARBA00022490"/>
    </source>
</evidence>
<accession>A0ABM0K1C9</accession>
<dbReference type="PANTHER" id="PTHR14614:SF39">
    <property type="entry name" value="HISTIDINE PROTEIN METHYLTRANSFERASE 1 HOMOLOG"/>
    <property type="match status" value="1"/>
</dbReference>
<dbReference type="Pfam" id="PF10294">
    <property type="entry name" value="Methyltransf_16"/>
    <property type="match status" value="1"/>
</dbReference>
<evidence type="ECO:0000256" key="10">
    <source>
        <dbReference type="SAM" id="MobiDB-lite"/>
    </source>
</evidence>
<evidence type="ECO:0000256" key="9">
    <source>
        <dbReference type="ARBA" id="ARBA00038126"/>
    </source>
</evidence>
<organism evidence="11 12">
    <name type="scientific">Aplysia californica</name>
    <name type="common">California sea hare</name>
    <dbReference type="NCBI Taxonomy" id="6500"/>
    <lineage>
        <taxon>Eukaryota</taxon>
        <taxon>Metazoa</taxon>
        <taxon>Spiralia</taxon>
        <taxon>Lophotrochozoa</taxon>
        <taxon>Mollusca</taxon>
        <taxon>Gastropoda</taxon>
        <taxon>Heterobranchia</taxon>
        <taxon>Euthyneura</taxon>
        <taxon>Tectipleura</taxon>
        <taxon>Aplysiida</taxon>
        <taxon>Aplysioidea</taxon>
        <taxon>Aplysiidae</taxon>
        <taxon>Aplysia</taxon>
    </lineage>
</organism>
<dbReference type="InterPro" id="IPR029063">
    <property type="entry name" value="SAM-dependent_MTases_sf"/>
</dbReference>
<name>A0ABM0K1C9_APLCA</name>